<reference evidence="2 3" key="1">
    <citation type="submission" date="2021-03" db="EMBL/GenBank/DDBJ databases">
        <title>novel species in genus Cellulomonas.</title>
        <authorList>
            <person name="Zhang G."/>
        </authorList>
    </citation>
    <scope>NUCLEOTIDE SEQUENCE [LARGE SCALE GENOMIC DNA]</scope>
    <source>
        <strain evidence="3">zg-ZUI188</strain>
    </source>
</reference>
<keyword evidence="1" id="KW-0472">Membrane</keyword>
<name>A0ABS3SKS9_9CELL</name>
<keyword evidence="1" id="KW-0812">Transmembrane</keyword>
<keyword evidence="1" id="KW-1133">Transmembrane helix</keyword>
<comment type="caution">
    <text evidence="2">The sequence shown here is derived from an EMBL/GenBank/DDBJ whole genome shotgun (WGS) entry which is preliminary data.</text>
</comment>
<gene>
    <name evidence="2" type="ORF">J4035_15685</name>
</gene>
<feature type="transmembrane region" description="Helical" evidence="1">
    <location>
        <begin position="7"/>
        <end position="25"/>
    </location>
</feature>
<evidence type="ECO:0000313" key="3">
    <source>
        <dbReference type="Proteomes" id="UP000678317"/>
    </source>
</evidence>
<sequence>MSYEERNVWVSLVVSVLAYATYVVIVLSRAREVPLSQVAYVGPLLWSIGGAIVVTIVGSIAVSLANRRDGHRKDQRDKEINRLGEYNGQAFVVMGGIAALVLALVEADWFWIANVIYLGFVLSAVLGSLTKLAAYRQDFSTW</sequence>
<feature type="transmembrane region" description="Helical" evidence="1">
    <location>
        <begin position="111"/>
        <end position="134"/>
    </location>
</feature>
<dbReference type="EMBL" id="JAGFBM010000009">
    <property type="protein sequence ID" value="MBO3086084.1"/>
    <property type="molecule type" value="Genomic_DNA"/>
</dbReference>
<evidence type="ECO:0000313" key="2">
    <source>
        <dbReference type="EMBL" id="MBO3086084.1"/>
    </source>
</evidence>
<evidence type="ECO:0000256" key="1">
    <source>
        <dbReference type="SAM" id="Phobius"/>
    </source>
</evidence>
<organism evidence="2 3">
    <name type="scientific">Cellulomonas fengjieae</name>
    <dbReference type="NCBI Taxonomy" id="2819978"/>
    <lineage>
        <taxon>Bacteria</taxon>
        <taxon>Bacillati</taxon>
        <taxon>Actinomycetota</taxon>
        <taxon>Actinomycetes</taxon>
        <taxon>Micrococcales</taxon>
        <taxon>Cellulomonadaceae</taxon>
        <taxon>Cellulomonas</taxon>
    </lineage>
</organism>
<feature type="transmembrane region" description="Helical" evidence="1">
    <location>
        <begin position="45"/>
        <end position="65"/>
    </location>
</feature>
<evidence type="ECO:0008006" key="4">
    <source>
        <dbReference type="Google" id="ProtNLM"/>
    </source>
</evidence>
<proteinExistence type="predicted"/>
<dbReference type="Proteomes" id="UP000678317">
    <property type="component" value="Unassembled WGS sequence"/>
</dbReference>
<keyword evidence="3" id="KW-1185">Reference proteome</keyword>
<feature type="transmembrane region" description="Helical" evidence="1">
    <location>
        <begin position="86"/>
        <end position="105"/>
    </location>
</feature>
<dbReference type="RefSeq" id="WP_208290227.1">
    <property type="nucleotide sequence ID" value="NZ_CP074404.1"/>
</dbReference>
<accession>A0ABS3SKS9</accession>
<protein>
    <recommendedName>
        <fullName evidence="4">DUF2178 domain-containing protein</fullName>
    </recommendedName>
</protein>